<dbReference type="Proteomes" id="UP000530928">
    <property type="component" value="Unassembled WGS sequence"/>
</dbReference>
<keyword evidence="2" id="KW-0694">RNA-binding</keyword>
<evidence type="ECO:0000259" key="3">
    <source>
        <dbReference type="Pfam" id="PF01743"/>
    </source>
</evidence>
<proteinExistence type="inferred from homology"/>
<keyword evidence="5" id="KW-1185">Reference proteome</keyword>
<name>A0A7W0HPC2_9ACTN</name>
<dbReference type="GO" id="GO:0016779">
    <property type="term" value="F:nucleotidyltransferase activity"/>
    <property type="evidence" value="ECO:0007669"/>
    <property type="project" value="InterPro"/>
</dbReference>
<dbReference type="InterPro" id="IPR043519">
    <property type="entry name" value="NT_sf"/>
</dbReference>
<keyword evidence="1 2" id="KW-0808">Transferase</keyword>
<evidence type="ECO:0000256" key="1">
    <source>
        <dbReference type="ARBA" id="ARBA00022679"/>
    </source>
</evidence>
<evidence type="ECO:0000256" key="2">
    <source>
        <dbReference type="RuleBase" id="RU003953"/>
    </source>
</evidence>
<dbReference type="SUPFAM" id="SSF81301">
    <property type="entry name" value="Nucleotidyltransferase"/>
    <property type="match status" value="1"/>
</dbReference>
<dbReference type="GO" id="GO:0006396">
    <property type="term" value="P:RNA processing"/>
    <property type="evidence" value="ECO:0007669"/>
    <property type="project" value="InterPro"/>
</dbReference>
<dbReference type="InterPro" id="IPR002646">
    <property type="entry name" value="PolA_pol_head_dom"/>
</dbReference>
<reference evidence="4 5" key="1">
    <citation type="submission" date="2020-07" db="EMBL/GenBank/DDBJ databases">
        <title>Genomic Encyclopedia of Type Strains, Phase IV (KMG-IV): sequencing the most valuable type-strain genomes for metagenomic binning, comparative biology and taxonomic classification.</title>
        <authorList>
            <person name="Goeker M."/>
        </authorList>
    </citation>
    <scope>NUCLEOTIDE SEQUENCE [LARGE SCALE GENOMIC DNA]</scope>
    <source>
        <strain evidence="4 5">DSM 45533</strain>
    </source>
</reference>
<accession>A0A7W0HPC2</accession>
<dbReference type="AlphaFoldDB" id="A0A7W0HPC2"/>
<evidence type="ECO:0000313" key="4">
    <source>
        <dbReference type="EMBL" id="MBA2890709.1"/>
    </source>
</evidence>
<dbReference type="Pfam" id="PF01743">
    <property type="entry name" value="PolyA_pol"/>
    <property type="match status" value="1"/>
</dbReference>
<organism evidence="4 5">
    <name type="scientific">Nonomuraea soli</name>
    <dbReference type="NCBI Taxonomy" id="1032476"/>
    <lineage>
        <taxon>Bacteria</taxon>
        <taxon>Bacillati</taxon>
        <taxon>Actinomycetota</taxon>
        <taxon>Actinomycetes</taxon>
        <taxon>Streptosporangiales</taxon>
        <taxon>Streptosporangiaceae</taxon>
        <taxon>Nonomuraea</taxon>
    </lineage>
</organism>
<dbReference type="RefSeq" id="WP_181609501.1">
    <property type="nucleotide sequence ID" value="NZ_BAABAM010000006.1"/>
</dbReference>
<gene>
    <name evidence="4" type="ORF">HNR30_002050</name>
</gene>
<dbReference type="EMBL" id="JACDUR010000002">
    <property type="protein sequence ID" value="MBA2890709.1"/>
    <property type="molecule type" value="Genomic_DNA"/>
</dbReference>
<protein>
    <recommendedName>
        <fullName evidence="3">Poly A polymerase head domain-containing protein</fullName>
    </recommendedName>
</protein>
<dbReference type="GO" id="GO:0003723">
    <property type="term" value="F:RNA binding"/>
    <property type="evidence" value="ECO:0007669"/>
    <property type="project" value="UniProtKB-KW"/>
</dbReference>
<feature type="domain" description="Poly A polymerase head" evidence="3">
    <location>
        <begin position="124"/>
        <end position="251"/>
    </location>
</feature>
<evidence type="ECO:0000313" key="5">
    <source>
        <dbReference type="Proteomes" id="UP000530928"/>
    </source>
</evidence>
<comment type="similarity">
    <text evidence="2">Belongs to the tRNA nucleotidyltransferase/poly(A) polymerase family.</text>
</comment>
<dbReference type="Gene3D" id="3.30.460.10">
    <property type="entry name" value="Beta Polymerase, domain 2"/>
    <property type="match status" value="1"/>
</dbReference>
<comment type="caution">
    <text evidence="4">The sequence shown here is derived from an EMBL/GenBank/DDBJ whole genome shotgun (WGS) entry which is preliminary data.</text>
</comment>
<sequence>MADLRMLYERQVDGPLVKGDHVGGAPVAGFATTTGPVPDDRLLLAGDEVSPQIPTRPIPAREHPGIRRCGPQVAHRLAARDVTDADDITPGLRAAVSRAIGLRPGPGRFVGSLVEEFTRRDCAIWLIGGAVRDLVADPAAPVNDLDFAGTMLPGELHSLAPDMLAINGLGDHRPHLSPGRVLSVMGGMPDTERIIEYKALSQHGFHFPASGGDLLDDVGTRDLTINGLYYDLRRHVLIDPSGRGVRHLRAKPRTLAPVYTGGDPLECAKVVIRTVKFAVRSPDADMSEAAAWVDRHLVDLACDLPADMRRSLLGFWGKCIPEEQAPAAMRAVQRLGTVAGTLIHAVRWGGRHAG</sequence>